<dbReference type="PANTHER" id="PTHR43827:SF3">
    <property type="entry name" value="NADP-DEPENDENT OXIDOREDUCTASE DOMAIN-CONTAINING PROTEIN"/>
    <property type="match status" value="1"/>
</dbReference>
<dbReference type="PRINTS" id="PR00069">
    <property type="entry name" value="ALDKETRDTASE"/>
</dbReference>
<protein>
    <recommendedName>
        <fullName evidence="8">NADP-dependent oxidoreductase domain-containing protein</fullName>
    </recommendedName>
</protein>
<evidence type="ECO:0000259" key="8">
    <source>
        <dbReference type="Pfam" id="PF00248"/>
    </source>
</evidence>
<feature type="binding site" evidence="5">
    <location>
        <position position="121"/>
    </location>
    <ligand>
        <name>substrate</name>
    </ligand>
</feature>
<dbReference type="Gene3D" id="3.20.20.100">
    <property type="entry name" value="NADP-dependent oxidoreductase domain"/>
    <property type="match status" value="1"/>
</dbReference>
<reference evidence="9" key="1">
    <citation type="submission" date="2021-01" db="EMBL/GenBank/DDBJ databases">
        <authorList>
            <person name="Corre E."/>
            <person name="Pelletier E."/>
            <person name="Niang G."/>
            <person name="Scheremetjew M."/>
            <person name="Finn R."/>
            <person name="Kale V."/>
            <person name="Holt S."/>
            <person name="Cochrane G."/>
            <person name="Meng A."/>
            <person name="Brown T."/>
            <person name="Cohen L."/>
        </authorList>
    </citation>
    <scope>NUCLEOTIDE SEQUENCE</scope>
    <source>
        <strain evidence="9">CCMP3105</strain>
    </source>
</reference>
<feature type="site" description="Lowers pKa of active site Tyr" evidence="6">
    <location>
        <position position="92"/>
    </location>
</feature>
<evidence type="ECO:0000256" key="1">
    <source>
        <dbReference type="ARBA" id="ARBA00007905"/>
    </source>
</evidence>
<feature type="chain" id="PRO_5031538935" description="NADP-dependent oxidoreductase domain-containing protein" evidence="7">
    <location>
        <begin position="17"/>
        <end position="285"/>
    </location>
</feature>
<dbReference type="SUPFAM" id="SSF51430">
    <property type="entry name" value="NAD(P)-linked oxidoreductase"/>
    <property type="match status" value="1"/>
</dbReference>
<evidence type="ECO:0000256" key="6">
    <source>
        <dbReference type="PIRSR" id="PIRSR000097-3"/>
    </source>
</evidence>
<feature type="domain" description="NADP-dependent oxidoreductase" evidence="8">
    <location>
        <begin position="47"/>
        <end position="273"/>
    </location>
</feature>
<gene>
    <name evidence="9" type="ORF">AMON00008_LOCUS65101</name>
</gene>
<proteinExistence type="inferred from homology"/>
<comment type="similarity">
    <text evidence="1">Belongs to the aldo/keto reductase family.</text>
</comment>
<feature type="signal peptide" evidence="7">
    <location>
        <begin position="1"/>
        <end position="16"/>
    </location>
</feature>
<keyword evidence="7" id="KW-0732">Signal</keyword>
<dbReference type="InterPro" id="IPR036812">
    <property type="entry name" value="NAD(P)_OxRdtase_dom_sf"/>
</dbReference>
<evidence type="ECO:0000256" key="5">
    <source>
        <dbReference type="PIRSR" id="PIRSR000097-2"/>
    </source>
</evidence>
<evidence type="ECO:0000256" key="4">
    <source>
        <dbReference type="PIRSR" id="PIRSR000097-1"/>
    </source>
</evidence>
<dbReference type="AlphaFoldDB" id="A0A7S4T976"/>
<dbReference type="CDD" id="cd19071">
    <property type="entry name" value="AKR_AKR1-5-like"/>
    <property type="match status" value="1"/>
</dbReference>
<dbReference type="PIRSF" id="PIRSF000097">
    <property type="entry name" value="AKR"/>
    <property type="match status" value="1"/>
</dbReference>
<dbReference type="PANTHER" id="PTHR43827">
    <property type="entry name" value="2,5-DIKETO-D-GLUCONIC ACID REDUCTASE"/>
    <property type="match status" value="1"/>
</dbReference>
<keyword evidence="3" id="KW-0560">Oxidoreductase</keyword>
<organism evidence="9">
    <name type="scientific">Alexandrium monilatum</name>
    <dbReference type="NCBI Taxonomy" id="311494"/>
    <lineage>
        <taxon>Eukaryota</taxon>
        <taxon>Sar</taxon>
        <taxon>Alveolata</taxon>
        <taxon>Dinophyceae</taxon>
        <taxon>Gonyaulacales</taxon>
        <taxon>Pyrocystaceae</taxon>
        <taxon>Alexandrium</taxon>
    </lineage>
</organism>
<keyword evidence="2" id="KW-0521">NADP</keyword>
<sequence>MLRAALPLLWPALALANLDIPYRAITPGVRMPVISIGTGGLESKACSSIVRNWLSLGGRGVDTALVYRDQRTVAETIAASGIDRSDIFITTKIPGCAFARASIEADLRQLNTSYIDLMLIHFPRGNCSEAWEVLEDFHARGVLKAIGVSNFRRSDFESLLKTAKVVPAVNQIQHNILEHDDDTIAFCQANNITVEAYSPLGRAGHSGDIAGNKAIQGVAAKHGVSVYQVALKWILQHGHMLTFQSTSAEHQQQDADLFSFSLSDAEMSMLDGLRGATPTWQEMFA</sequence>
<accession>A0A7S4T976</accession>
<dbReference type="Pfam" id="PF00248">
    <property type="entry name" value="Aldo_ket_red"/>
    <property type="match status" value="1"/>
</dbReference>
<evidence type="ECO:0000313" key="9">
    <source>
        <dbReference type="EMBL" id="CAE4669658.1"/>
    </source>
</evidence>
<evidence type="ECO:0000256" key="7">
    <source>
        <dbReference type="SAM" id="SignalP"/>
    </source>
</evidence>
<dbReference type="InterPro" id="IPR020471">
    <property type="entry name" value="AKR"/>
</dbReference>
<evidence type="ECO:0000256" key="3">
    <source>
        <dbReference type="ARBA" id="ARBA00023002"/>
    </source>
</evidence>
<name>A0A7S4T976_9DINO</name>
<dbReference type="InterPro" id="IPR023210">
    <property type="entry name" value="NADP_OxRdtase_dom"/>
</dbReference>
<feature type="active site" description="Proton donor" evidence="4">
    <location>
        <position position="67"/>
    </location>
</feature>
<dbReference type="EMBL" id="HBNR01090670">
    <property type="protein sequence ID" value="CAE4669658.1"/>
    <property type="molecule type" value="Transcribed_RNA"/>
</dbReference>
<evidence type="ECO:0000256" key="2">
    <source>
        <dbReference type="ARBA" id="ARBA00022857"/>
    </source>
</evidence>
<dbReference type="GO" id="GO:0016616">
    <property type="term" value="F:oxidoreductase activity, acting on the CH-OH group of donors, NAD or NADP as acceptor"/>
    <property type="evidence" value="ECO:0007669"/>
    <property type="project" value="UniProtKB-ARBA"/>
</dbReference>